<dbReference type="AlphaFoldDB" id="A0A3R7PQP2"/>
<evidence type="ECO:0000256" key="4">
    <source>
        <dbReference type="ARBA" id="ARBA00022553"/>
    </source>
</evidence>
<feature type="region of interest" description="Disordered" evidence="15">
    <location>
        <begin position="114"/>
        <end position="138"/>
    </location>
</feature>
<evidence type="ECO:0000256" key="1">
    <source>
        <dbReference type="ARBA" id="ARBA00005490"/>
    </source>
</evidence>
<comment type="caution">
    <text evidence="17">The sequence shown here is derived from an EMBL/GenBank/DDBJ whole genome shotgun (WGS) entry which is preliminary data.</text>
</comment>
<keyword evidence="12" id="KW-0067">ATP-binding</keyword>
<keyword evidence="9" id="KW-0863">Zinc-finger</keyword>
<dbReference type="Proteomes" id="UP000283509">
    <property type="component" value="Unassembled WGS sequence"/>
</dbReference>
<gene>
    <name evidence="17" type="ORF">C7M84_001659</name>
</gene>
<dbReference type="GO" id="GO:0008270">
    <property type="term" value="F:zinc ion binding"/>
    <property type="evidence" value="ECO:0007669"/>
    <property type="project" value="UniProtKB-KW"/>
</dbReference>
<dbReference type="PRINTS" id="PR00008">
    <property type="entry name" value="DAGPEDOMAIN"/>
</dbReference>
<keyword evidence="10" id="KW-0418">Kinase</keyword>
<keyword evidence="5" id="KW-0808">Transferase</keyword>
<evidence type="ECO:0000256" key="5">
    <source>
        <dbReference type="ARBA" id="ARBA00022679"/>
    </source>
</evidence>
<evidence type="ECO:0000313" key="18">
    <source>
        <dbReference type="Proteomes" id="UP000283509"/>
    </source>
</evidence>
<evidence type="ECO:0000256" key="10">
    <source>
        <dbReference type="ARBA" id="ARBA00022777"/>
    </source>
</evidence>
<keyword evidence="4" id="KW-0597">Phosphoprotein</keyword>
<feature type="compositionally biased region" description="Polar residues" evidence="15">
    <location>
        <begin position="120"/>
        <end position="136"/>
    </location>
</feature>
<evidence type="ECO:0000256" key="2">
    <source>
        <dbReference type="ARBA" id="ARBA00012429"/>
    </source>
</evidence>
<keyword evidence="11" id="KW-0862">Zinc</keyword>
<feature type="domain" description="Phorbol-ester/DAG-type" evidence="16">
    <location>
        <begin position="49"/>
        <end position="99"/>
    </location>
</feature>
<protein>
    <recommendedName>
        <fullName evidence="2">protein kinase C</fullName>
        <ecNumber evidence="2">2.7.11.13</ecNumber>
    </recommendedName>
</protein>
<dbReference type="GO" id="GO:0035556">
    <property type="term" value="P:intracellular signal transduction"/>
    <property type="evidence" value="ECO:0007669"/>
    <property type="project" value="TreeGrafter"/>
</dbReference>
<dbReference type="PANTHER" id="PTHR22968:SF26">
    <property type="entry name" value="SERINE_THREONINE-PROTEIN KINASE D3"/>
    <property type="match status" value="1"/>
</dbReference>
<keyword evidence="8" id="KW-0547">Nucleotide-binding</keyword>
<dbReference type="GO" id="GO:0005829">
    <property type="term" value="C:cytosol"/>
    <property type="evidence" value="ECO:0007669"/>
    <property type="project" value="TreeGrafter"/>
</dbReference>
<dbReference type="PROSITE" id="PS50081">
    <property type="entry name" value="ZF_DAG_PE_2"/>
    <property type="match status" value="1"/>
</dbReference>
<reference evidence="17 18" key="2">
    <citation type="submission" date="2019-01" db="EMBL/GenBank/DDBJ databases">
        <title>The decoding of complex shrimp genome reveals the adaptation for benthos swimmer, frequently molting mechanism and breeding impact on genome.</title>
        <authorList>
            <person name="Sun Y."/>
            <person name="Gao Y."/>
            <person name="Yu Y."/>
        </authorList>
    </citation>
    <scope>NUCLEOTIDE SEQUENCE [LARGE SCALE GENOMIC DNA]</scope>
    <source>
        <tissue evidence="17">Muscle</tissue>
    </source>
</reference>
<keyword evidence="3" id="KW-0723">Serine/threonine-protein kinase</keyword>
<dbReference type="InterPro" id="IPR002219">
    <property type="entry name" value="PKC_DAG/PE"/>
</dbReference>
<dbReference type="InterPro" id="IPR046349">
    <property type="entry name" value="C1-like_sf"/>
</dbReference>
<comment type="similarity">
    <text evidence="1">Belongs to the protein kinase superfamily. AGC Ser/Thr protein kinase family. PKC subfamily.</text>
</comment>
<dbReference type="Gene3D" id="3.30.60.20">
    <property type="match status" value="2"/>
</dbReference>
<evidence type="ECO:0000256" key="11">
    <source>
        <dbReference type="ARBA" id="ARBA00022833"/>
    </source>
</evidence>
<dbReference type="PROSITE" id="PS00479">
    <property type="entry name" value="ZF_DAG_PE_1"/>
    <property type="match status" value="1"/>
</dbReference>
<evidence type="ECO:0000256" key="9">
    <source>
        <dbReference type="ARBA" id="ARBA00022771"/>
    </source>
</evidence>
<dbReference type="CDD" id="cd20837">
    <property type="entry name" value="C1_nPKC_theta-like_rpt2"/>
    <property type="match status" value="1"/>
</dbReference>
<evidence type="ECO:0000256" key="6">
    <source>
        <dbReference type="ARBA" id="ARBA00022723"/>
    </source>
</evidence>
<dbReference type="Pfam" id="PF00130">
    <property type="entry name" value="C1_1"/>
    <property type="match status" value="1"/>
</dbReference>
<evidence type="ECO:0000256" key="14">
    <source>
        <dbReference type="ARBA" id="ARBA00047470"/>
    </source>
</evidence>
<dbReference type="GO" id="GO:0007200">
    <property type="term" value="P:phospholipase C-activating G protein-coupled receptor signaling pathway"/>
    <property type="evidence" value="ECO:0007669"/>
    <property type="project" value="TreeGrafter"/>
</dbReference>
<evidence type="ECO:0000259" key="16">
    <source>
        <dbReference type="PROSITE" id="PS50081"/>
    </source>
</evidence>
<dbReference type="GO" id="GO:0004697">
    <property type="term" value="F:diacylglycerol-dependent serine/threonine kinase activity"/>
    <property type="evidence" value="ECO:0007669"/>
    <property type="project" value="UniProtKB-EC"/>
</dbReference>
<comment type="catalytic activity">
    <reaction evidence="13">
        <text>L-threonyl-[protein] + ATP = O-phospho-L-threonyl-[protein] + ADP + H(+)</text>
        <dbReference type="Rhea" id="RHEA:46608"/>
        <dbReference type="Rhea" id="RHEA-COMP:11060"/>
        <dbReference type="Rhea" id="RHEA-COMP:11605"/>
        <dbReference type="ChEBI" id="CHEBI:15378"/>
        <dbReference type="ChEBI" id="CHEBI:30013"/>
        <dbReference type="ChEBI" id="CHEBI:30616"/>
        <dbReference type="ChEBI" id="CHEBI:61977"/>
        <dbReference type="ChEBI" id="CHEBI:456216"/>
        <dbReference type="EC" id="2.7.11.13"/>
    </reaction>
</comment>
<dbReference type="EMBL" id="QCYY01001218">
    <property type="protein sequence ID" value="ROT79617.1"/>
    <property type="molecule type" value="Genomic_DNA"/>
</dbReference>
<dbReference type="GO" id="GO:0005524">
    <property type="term" value="F:ATP binding"/>
    <property type="evidence" value="ECO:0007669"/>
    <property type="project" value="UniProtKB-KW"/>
</dbReference>
<reference evidence="17 18" key="1">
    <citation type="submission" date="2018-04" db="EMBL/GenBank/DDBJ databases">
        <authorList>
            <person name="Zhang X."/>
            <person name="Yuan J."/>
            <person name="Li F."/>
            <person name="Xiang J."/>
        </authorList>
    </citation>
    <scope>NUCLEOTIDE SEQUENCE [LARGE SCALE GENOMIC DNA]</scope>
    <source>
        <tissue evidence="17">Muscle</tissue>
    </source>
</reference>
<proteinExistence type="inferred from homology"/>
<evidence type="ECO:0000256" key="8">
    <source>
        <dbReference type="ARBA" id="ARBA00022741"/>
    </source>
</evidence>
<keyword evidence="18" id="KW-1185">Reference proteome</keyword>
<evidence type="ECO:0000256" key="12">
    <source>
        <dbReference type="ARBA" id="ARBA00022840"/>
    </source>
</evidence>
<dbReference type="GO" id="GO:0016020">
    <property type="term" value="C:membrane"/>
    <property type="evidence" value="ECO:0007669"/>
    <property type="project" value="UniProtKB-SubCell"/>
</dbReference>
<name>A0A3R7PQP2_PENVA</name>
<dbReference type="SMART" id="SM00109">
    <property type="entry name" value="C1"/>
    <property type="match status" value="1"/>
</dbReference>
<keyword evidence="6" id="KW-0479">Metal-binding</keyword>
<sequence>MTDPSVSPAVCQCAVHKKCHDKILGKCPGSGKESQQTIYLRERFKINVPHRFQVHNYMSPTFCDHCGSLLWGVIKQGLKCEVCGTNCHKKCERQMPNLCGVNQKLLAEALSSVKKGGSTDGTTRTLPSSAKGSVSGSARGVTAQGEWWGRGGGRLHEWGGGWGRGREM</sequence>
<dbReference type="PANTHER" id="PTHR22968">
    <property type="entry name" value="PROTEIN KINASE C, MU"/>
    <property type="match status" value="1"/>
</dbReference>
<dbReference type="InterPro" id="IPR020454">
    <property type="entry name" value="DAG/PE-bd"/>
</dbReference>
<evidence type="ECO:0000256" key="15">
    <source>
        <dbReference type="SAM" id="MobiDB-lite"/>
    </source>
</evidence>
<comment type="catalytic activity">
    <reaction evidence="14">
        <text>L-seryl-[protein] + ATP = O-phospho-L-seryl-[protein] + ADP + H(+)</text>
        <dbReference type="Rhea" id="RHEA:17989"/>
        <dbReference type="Rhea" id="RHEA-COMP:9863"/>
        <dbReference type="Rhea" id="RHEA-COMP:11604"/>
        <dbReference type="ChEBI" id="CHEBI:15378"/>
        <dbReference type="ChEBI" id="CHEBI:29999"/>
        <dbReference type="ChEBI" id="CHEBI:30616"/>
        <dbReference type="ChEBI" id="CHEBI:83421"/>
        <dbReference type="ChEBI" id="CHEBI:456216"/>
        <dbReference type="EC" id="2.7.11.13"/>
    </reaction>
</comment>
<evidence type="ECO:0000256" key="13">
    <source>
        <dbReference type="ARBA" id="ARBA00047272"/>
    </source>
</evidence>
<dbReference type="FunFam" id="3.30.60.20:FF:000003">
    <property type="entry name" value="Protein kinase C delta"/>
    <property type="match status" value="1"/>
</dbReference>
<dbReference type="STRING" id="6689.A0A3R7PQP2"/>
<dbReference type="OrthoDB" id="63267at2759"/>
<evidence type="ECO:0000256" key="7">
    <source>
        <dbReference type="ARBA" id="ARBA00022737"/>
    </source>
</evidence>
<organism evidence="17 18">
    <name type="scientific">Penaeus vannamei</name>
    <name type="common">Whiteleg shrimp</name>
    <name type="synonym">Litopenaeus vannamei</name>
    <dbReference type="NCBI Taxonomy" id="6689"/>
    <lineage>
        <taxon>Eukaryota</taxon>
        <taxon>Metazoa</taxon>
        <taxon>Ecdysozoa</taxon>
        <taxon>Arthropoda</taxon>
        <taxon>Crustacea</taxon>
        <taxon>Multicrustacea</taxon>
        <taxon>Malacostraca</taxon>
        <taxon>Eumalacostraca</taxon>
        <taxon>Eucarida</taxon>
        <taxon>Decapoda</taxon>
        <taxon>Dendrobranchiata</taxon>
        <taxon>Penaeoidea</taxon>
        <taxon>Penaeidae</taxon>
        <taxon>Penaeus</taxon>
    </lineage>
</organism>
<evidence type="ECO:0000313" key="17">
    <source>
        <dbReference type="EMBL" id="ROT79617.1"/>
    </source>
</evidence>
<dbReference type="SUPFAM" id="SSF57889">
    <property type="entry name" value="Cysteine-rich domain"/>
    <property type="match status" value="1"/>
</dbReference>
<evidence type="ECO:0000256" key="3">
    <source>
        <dbReference type="ARBA" id="ARBA00022527"/>
    </source>
</evidence>
<dbReference type="EC" id="2.7.11.13" evidence="2"/>
<keyword evidence="7" id="KW-0677">Repeat</keyword>
<accession>A0A3R7PQP2</accession>